<dbReference type="RefSeq" id="WP_216151647.1">
    <property type="nucleotide sequence ID" value="NZ_JAHLDV010000102.1"/>
</dbReference>
<dbReference type="CDD" id="cd00093">
    <property type="entry name" value="HTH_XRE"/>
    <property type="match status" value="1"/>
</dbReference>
<feature type="domain" description="HTH cro/C1-type" evidence="2">
    <location>
        <begin position="10"/>
        <end position="64"/>
    </location>
</feature>
<evidence type="ECO:0000256" key="1">
    <source>
        <dbReference type="ARBA" id="ARBA00023125"/>
    </source>
</evidence>
<comment type="caution">
    <text evidence="3">The sequence shown here is derived from an EMBL/GenBank/DDBJ whole genome shotgun (WGS) entry which is preliminary data.</text>
</comment>
<dbReference type="InterPro" id="IPR001387">
    <property type="entry name" value="Cro/C1-type_HTH"/>
</dbReference>
<evidence type="ECO:0000313" key="4">
    <source>
        <dbReference type="Proteomes" id="UP000776252"/>
    </source>
</evidence>
<gene>
    <name evidence="3" type="ORF">KPL37_19040</name>
</gene>
<accession>A0ABS6BYU2</accession>
<dbReference type="Pfam" id="PF01381">
    <property type="entry name" value="HTH_3"/>
    <property type="match status" value="1"/>
</dbReference>
<name>A0ABS6BYU2_9CLOT</name>
<dbReference type="EMBL" id="JAHLDV010000102">
    <property type="protein sequence ID" value="MBU3161784.1"/>
    <property type="molecule type" value="Genomic_DNA"/>
</dbReference>
<dbReference type="PROSITE" id="PS50943">
    <property type="entry name" value="HTH_CROC1"/>
    <property type="match status" value="1"/>
</dbReference>
<evidence type="ECO:0000259" key="2">
    <source>
        <dbReference type="PROSITE" id="PS50943"/>
    </source>
</evidence>
<dbReference type="Proteomes" id="UP000776252">
    <property type="component" value="Unassembled WGS sequence"/>
</dbReference>
<dbReference type="SMART" id="SM00530">
    <property type="entry name" value="HTH_XRE"/>
    <property type="match status" value="1"/>
</dbReference>
<reference evidence="3 4" key="1">
    <citation type="submission" date="2021-06" db="EMBL/GenBank/DDBJ databases">
        <title>Clostridia strains as spoilage organisms.</title>
        <authorList>
            <person name="Wambui J."/>
            <person name="Stephan R."/>
            <person name="Stevens M.J.A."/>
        </authorList>
    </citation>
    <scope>NUCLEOTIDE SEQUENCE [LARGE SCALE GENOMIC DNA]</scope>
    <source>
        <strain evidence="3 4">DSM 14204</strain>
    </source>
</reference>
<organism evidence="3 4">
    <name type="scientific">Clostridium frigoris</name>
    <dbReference type="NCBI Taxonomy" id="205327"/>
    <lineage>
        <taxon>Bacteria</taxon>
        <taxon>Bacillati</taxon>
        <taxon>Bacillota</taxon>
        <taxon>Clostridia</taxon>
        <taxon>Eubacteriales</taxon>
        <taxon>Clostridiaceae</taxon>
        <taxon>Clostridium</taxon>
    </lineage>
</organism>
<keyword evidence="1" id="KW-0238">DNA-binding</keyword>
<keyword evidence="4" id="KW-1185">Reference proteome</keyword>
<proteinExistence type="predicted"/>
<protein>
    <submittedName>
        <fullName evidence="3">Helix-turn-helix domain-containing protein</fullName>
    </submittedName>
</protein>
<dbReference type="PANTHER" id="PTHR46558:SF11">
    <property type="entry name" value="HTH-TYPE TRANSCRIPTIONAL REGULATOR XRE"/>
    <property type="match status" value="1"/>
</dbReference>
<evidence type="ECO:0000313" key="3">
    <source>
        <dbReference type="EMBL" id="MBU3161784.1"/>
    </source>
</evidence>
<dbReference type="PANTHER" id="PTHR46558">
    <property type="entry name" value="TRACRIPTIONAL REGULATORY PROTEIN-RELATED-RELATED"/>
    <property type="match status" value="1"/>
</dbReference>
<sequence length="114" mass="13091">MKMRNIGEVISALRKQKGITQEELGNKTALSRVIIAKIENNQRAVSLEEAVRIARVFEIDVDTLYGFIEEEKTEEKTFVMAFKAKGMDSINLKEVRRIELLFDALFAQEEIRGE</sequence>